<evidence type="ECO:0000313" key="2">
    <source>
        <dbReference type="Proteomes" id="UP000291289"/>
    </source>
</evidence>
<dbReference type="RefSeq" id="WP_131284749.1">
    <property type="nucleotide sequence ID" value="NZ_RXLP01000025.1"/>
</dbReference>
<comment type="caution">
    <text evidence="1">The sequence shown here is derived from an EMBL/GenBank/DDBJ whole genome shotgun (WGS) entry which is preliminary data.</text>
</comment>
<dbReference type="Proteomes" id="UP000291289">
    <property type="component" value="Unassembled WGS sequence"/>
</dbReference>
<name>A0A4R0QR73_9BIFI</name>
<sequence length="111" mass="13089">MNAIGNLIIPVNPLENTGYTPLTTFWMDYSIADAFGINAIKDTHKRVIKEWSSNYKMMTELVLVFNYKIWQHYETNQALAELYNELWETTENWCYTTLTGEELDYFITTID</sequence>
<reference evidence="1 2" key="1">
    <citation type="submission" date="2018-12" db="EMBL/GenBank/DDBJ databases">
        <title>Alloscrdovia theropitheci sp. nov: a novel taxon from the feces of the bleeding-herat monkey (Theropithecus geleda).</title>
        <authorList>
            <person name="Modesto M."/>
        </authorList>
    </citation>
    <scope>NUCLEOTIDE SEQUENCE [LARGE SCALE GENOMIC DNA]</scope>
    <source>
        <strain evidence="1 2">GLDI4/2</strain>
    </source>
</reference>
<dbReference type="AlphaFoldDB" id="A0A4R0QR73"/>
<proteinExistence type="predicted"/>
<gene>
    <name evidence="1" type="ORF">EJ419_06290</name>
</gene>
<dbReference type="OrthoDB" id="1071302at2"/>
<accession>A0A4R0QR73</accession>
<keyword evidence="2" id="KW-1185">Reference proteome</keyword>
<organism evidence="1 2">
    <name type="scientific">Alloscardovia theropitheci</name>
    <dbReference type="NCBI Taxonomy" id="2496842"/>
    <lineage>
        <taxon>Bacteria</taxon>
        <taxon>Bacillati</taxon>
        <taxon>Actinomycetota</taxon>
        <taxon>Actinomycetes</taxon>
        <taxon>Bifidobacteriales</taxon>
        <taxon>Bifidobacteriaceae</taxon>
        <taxon>Alloscardovia</taxon>
    </lineage>
</organism>
<dbReference type="EMBL" id="RXLP01000025">
    <property type="protein sequence ID" value="TCD53858.1"/>
    <property type="molecule type" value="Genomic_DNA"/>
</dbReference>
<evidence type="ECO:0000313" key="1">
    <source>
        <dbReference type="EMBL" id="TCD53858.1"/>
    </source>
</evidence>
<protein>
    <submittedName>
        <fullName evidence="1">Uncharacterized protein</fullName>
    </submittedName>
</protein>